<dbReference type="InterPro" id="IPR001584">
    <property type="entry name" value="Integrase_cat-core"/>
</dbReference>
<feature type="non-terminal residue" evidence="2">
    <location>
        <position position="1"/>
    </location>
</feature>
<gene>
    <name evidence="2" type="ORF">WAK64_00005</name>
    <name evidence="3" type="ORF">WAK64_20235</name>
</gene>
<evidence type="ECO:0000313" key="2">
    <source>
        <dbReference type="EMBL" id="MEI5905446.1"/>
    </source>
</evidence>
<protein>
    <submittedName>
        <fullName evidence="2">Integrase core domain-containing protein</fullName>
    </submittedName>
</protein>
<proteinExistence type="predicted"/>
<dbReference type="SUPFAM" id="SSF53098">
    <property type="entry name" value="Ribonuclease H-like"/>
    <property type="match status" value="1"/>
</dbReference>
<sequence length="65" mass="7581">DNASMENFFGIMKQEMYHGETLVSYTELKQKIKGYIDYYNNDRIKVKLAGLSPVQYRTQTNLIAV</sequence>
<reference evidence="2 4" key="1">
    <citation type="journal article" date="2018" name="J. Microbiol.">
        <title>Bacillus spongiae sp. nov., isolated from sponge of Jeju Island.</title>
        <authorList>
            <person name="Lee G.E."/>
            <person name="Im W.T."/>
            <person name="Park J.S."/>
        </authorList>
    </citation>
    <scope>NUCLEOTIDE SEQUENCE [LARGE SCALE GENOMIC DNA]</scope>
    <source>
        <strain evidence="2 4">135PIL107-10</strain>
    </source>
</reference>
<evidence type="ECO:0000259" key="1">
    <source>
        <dbReference type="Pfam" id="PF13333"/>
    </source>
</evidence>
<keyword evidence="4" id="KW-1185">Reference proteome</keyword>
<dbReference type="EMBL" id="JBBAXC010000001">
    <property type="protein sequence ID" value="MEI5905446.1"/>
    <property type="molecule type" value="Genomic_DNA"/>
</dbReference>
<evidence type="ECO:0000313" key="3">
    <source>
        <dbReference type="EMBL" id="MEI5909371.1"/>
    </source>
</evidence>
<accession>A0ABU8H8B1</accession>
<feature type="domain" description="Integrase catalytic" evidence="1">
    <location>
        <begin position="6"/>
        <end position="60"/>
    </location>
</feature>
<dbReference type="PANTHER" id="PTHR46889:SF4">
    <property type="entry name" value="TRANSPOSASE INSO FOR INSERTION SEQUENCE ELEMENT IS911B-RELATED"/>
    <property type="match status" value="1"/>
</dbReference>
<evidence type="ECO:0000313" key="4">
    <source>
        <dbReference type="Proteomes" id="UP001312865"/>
    </source>
</evidence>
<dbReference type="RefSeq" id="WP_336584870.1">
    <property type="nucleotide sequence ID" value="NZ_JBBAXC010000001.1"/>
</dbReference>
<reference evidence="2" key="2">
    <citation type="submission" date="2024-03" db="EMBL/GenBank/DDBJ databases">
        <authorList>
            <person name="Park J.-S."/>
        </authorList>
    </citation>
    <scope>NUCLEOTIDE SEQUENCE</scope>
    <source>
        <strain evidence="2">135PIL107-10</strain>
    </source>
</reference>
<dbReference type="PANTHER" id="PTHR46889">
    <property type="entry name" value="TRANSPOSASE INSF FOR INSERTION SEQUENCE IS3B-RELATED"/>
    <property type="match status" value="1"/>
</dbReference>
<dbReference type="Proteomes" id="UP001312865">
    <property type="component" value="Unassembled WGS sequence"/>
</dbReference>
<dbReference type="EMBL" id="JBBAXC010000024">
    <property type="protein sequence ID" value="MEI5909371.1"/>
    <property type="molecule type" value="Genomic_DNA"/>
</dbReference>
<dbReference type="Pfam" id="PF13333">
    <property type="entry name" value="rve_2"/>
    <property type="match status" value="1"/>
</dbReference>
<dbReference type="InterPro" id="IPR012337">
    <property type="entry name" value="RNaseH-like_sf"/>
</dbReference>
<name>A0ABU8H8B1_9BACI</name>
<comment type="caution">
    <text evidence="2">The sequence shown here is derived from an EMBL/GenBank/DDBJ whole genome shotgun (WGS) entry which is preliminary data.</text>
</comment>
<dbReference type="InterPro" id="IPR050900">
    <property type="entry name" value="Transposase_IS3/IS150/IS904"/>
</dbReference>
<organism evidence="2 4">
    <name type="scientific">Bacillus spongiae</name>
    <dbReference type="NCBI Taxonomy" id="2683610"/>
    <lineage>
        <taxon>Bacteria</taxon>
        <taxon>Bacillati</taxon>
        <taxon>Bacillota</taxon>
        <taxon>Bacilli</taxon>
        <taxon>Bacillales</taxon>
        <taxon>Bacillaceae</taxon>
        <taxon>Bacillus</taxon>
    </lineage>
</organism>